<evidence type="ECO:0000256" key="6">
    <source>
        <dbReference type="ARBA" id="ARBA00022989"/>
    </source>
</evidence>
<dbReference type="InterPro" id="IPR004776">
    <property type="entry name" value="Mem_transp_PIN-like"/>
</dbReference>
<dbReference type="eggNOG" id="COG0679">
    <property type="taxonomic scope" value="Bacteria"/>
</dbReference>
<name>B3R5B1_CUPTR</name>
<evidence type="ECO:0000256" key="3">
    <source>
        <dbReference type="ARBA" id="ARBA00022448"/>
    </source>
</evidence>
<evidence type="ECO:0000256" key="7">
    <source>
        <dbReference type="ARBA" id="ARBA00023136"/>
    </source>
</evidence>
<keyword evidence="3" id="KW-0813">Transport</keyword>
<evidence type="ECO:0000256" key="4">
    <source>
        <dbReference type="ARBA" id="ARBA00022475"/>
    </source>
</evidence>
<dbReference type="EMBL" id="CU633749">
    <property type="protein sequence ID" value="CAQ70134.1"/>
    <property type="molecule type" value="Genomic_DNA"/>
</dbReference>
<keyword evidence="7 8" id="KW-0472">Membrane</keyword>
<keyword evidence="10" id="KW-1185">Reference proteome</keyword>
<evidence type="ECO:0000256" key="5">
    <source>
        <dbReference type="ARBA" id="ARBA00022692"/>
    </source>
</evidence>
<evidence type="ECO:0000256" key="8">
    <source>
        <dbReference type="SAM" id="Phobius"/>
    </source>
</evidence>
<keyword evidence="6 8" id="KW-1133">Transmembrane helix</keyword>
<evidence type="ECO:0000256" key="2">
    <source>
        <dbReference type="ARBA" id="ARBA00010145"/>
    </source>
</evidence>
<dbReference type="PANTHER" id="PTHR36838:SF1">
    <property type="entry name" value="SLR1864 PROTEIN"/>
    <property type="match status" value="1"/>
</dbReference>
<dbReference type="GO" id="GO:0055085">
    <property type="term" value="P:transmembrane transport"/>
    <property type="evidence" value="ECO:0007669"/>
    <property type="project" value="InterPro"/>
</dbReference>
<comment type="similarity">
    <text evidence="2">Belongs to the auxin efflux carrier (TC 2.A.69) family.</text>
</comment>
<evidence type="ECO:0000313" key="9">
    <source>
        <dbReference type="EMBL" id="CAQ70134.1"/>
    </source>
</evidence>
<proteinExistence type="inferred from homology"/>
<dbReference type="PANTHER" id="PTHR36838">
    <property type="entry name" value="AUXIN EFFLUX CARRIER FAMILY PROTEIN"/>
    <property type="match status" value="1"/>
</dbReference>
<feature type="transmembrane region" description="Helical" evidence="8">
    <location>
        <begin position="244"/>
        <end position="263"/>
    </location>
</feature>
<keyword evidence="5 8" id="KW-0812">Transmembrane</keyword>
<reference evidence="9 10" key="1">
    <citation type="journal article" date="2008" name="Genome Res.">
        <title>Genome sequence of the beta-rhizobium Cupriavidus taiwanensis and comparative genomics of rhizobia.</title>
        <authorList>
            <person name="Amadou C."/>
            <person name="Pascal G."/>
            <person name="Mangenot S."/>
            <person name="Glew M."/>
            <person name="Bontemps C."/>
            <person name="Capela D."/>
            <person name="Carrere S."/>
            <person name="Cruveiller S."/>
            <person name="Dossat C."/>
            <person name="Lajus A."/>
            <person name="Marchetti M."/>
            <person name="Poinsot V."/>
            <person name="Rouy Z."/>
            <person name="Servin B."/>
            <person name="Saad M."/>
            <person name="Schenowitz C."/>
            <person name="Barbe V."/>
            <person name="Batut J."/>
            <person name="Medigue C."/>
            <person name="Masson-Boivin C."/>
        </authorList>
    </citation>
    <scope>NUCLEOTIDE SEQUENCE [LARGE SCALE GENOMIC DNA]</scope>
    <source>
        <strain evidence="10">DSM 17343 / BCRC 17206 / CCUG 44338 / CIP 107171 / LMG 19424 / R1</strain>
    </source>
</reference>
<evidence type="ECO:0000313" key="10">
    <source>
        <dbReference type="Proteomes" id="UP000001692"/>
    </source>
</evidence>
<feature type="transmembrane region" description="Helical" evidence="8">
    <location>
        <begin position="216"/>
        <end position="238"/>
    </location>
</feature>
<evidence type="ECO:0000256" key="1">
    <source>
        <dbReference type="ARBA" id="ARBA00004651"/>
    </source>
</evidence>
<dbReference type="AlphaFoldDB" id="B3R5B1"/>
<dbReference type="InterPro" id="IPR038770">
    <property type="entry name" value="Na+/solute_symporter_sf"/>
</dbReference>
<dbReference type="GO" id="GO:0005886">
    <property type="term" value="C:plasma membrane"/>
    <property type="evidence" value="ECO:0007669"/>
    <property type="project" value="UniProtKB-SubCell"/>
</dbReference>
<dbReference type="HOGENOM" id="CLU_056175_4_1_4"/>
<dbReference type="KEGG" id="cti:RALTA_A2199"/>
<dbReference type="Gene3D" id="1.20.1530.20">
    <property type="match status" value="1"/>
</dbReference>
<sequence>MPVRLPMFERIVSIITPVILIILVGWLYGRKAHPDMAGINRATLDVIAPLLVVSAFVSKDFVLADQLVLLGCAVAVVLGSGVLAWGLARWMKVDPRTFVPPMMFNNCGNMGLPLSVFAFGPAGLAPAVALFAASNLMHFTIGMKIVNRHASLAQIARNPMVLATVAGVALALARPWFTLPDPVYQSVKLLGDATVPLMLFALGVRMKDVSLRNWGMGLVGAAVCPLTGIAVALGLAHWVPLTELQRGLLFVFAALPPAVLNFLVADHFRQEPDQVASIVLLGNIAAVAFVPVGLYLGLR</sequence>
<organism evidence="9 10">
    <name type="scientific">Cupriavidus taiwanensis (strain DSM 17343 / BCRC 17206 / CCUG 44338 / CIP 107171 / LMG 19424 / R1)</name>
    <name type="common">Ralstonia taiwanensis (strain LMG 19424)</name>
    <dbReference type="NCBI Taxonomy" id="977880"/>
    <lineage>
        <taxon>Bacteria</taxon>
        <taxon>Pseudomonadati</taxon>
        <taxon>Pseudomonadota</taxon>
        <taxon>Betaproteobacteria</taxon>
        <taxon>Burkholderiales</taxon>
        <taxon>Burkholderiaceae</taxon>
        <taxon>Cupriavidus</taxon>
    </lineage>
</organism>
<feature type="transmembrane region" description="Helical" evidence="8">
    <location>
        <begin position="12"/>
        <end position="29"/>
    </location>
</feature>
<comment type="subcellular location">
    <subcellularLocation>
        <location evidence="1">Cell membrane</location>
        <topology evidence="1">Multi-pass membrane protein</topology>
    </subcellularLocation>
</comment>
<accession>B3R5B1</accession>
<feature type="transmembrane region" description="Helical" evidence="8">
    <location>
        <begin position="155"/>
        <end position="177"/>
    </location>
</feature>
<dbReference type="Pfam" id="PF03547">
    <property type="entry name" value="Mem_trans"/>
    <property type="match status" value="1"/>
</dbReference>
<feature type="transmembrane region" description="Helical" evidence="8">
    <location>
        <begin position="275"/>
        <end position="298"/>
    </location>
</feature>
<keyword evidence="4" id="KW-1003">Cell membrane</keyword>
<feature type="transmembrane region" description="Helical" evidence="8">
    <location>
        <begin position="111"/>
        <end position="134"/>
    </location>
</feature>
<feature type="transmembrane region" description="Helical" evidence="8">
    <location>
        <begin position="67"/>
        <end position="91"/>
    </location>
</feature>
<protein>
    <submittedName>
        <fullName evidence="9">Transporter, Auxin Efflux Carrier (AEC) family</fullName>
    </submittedName>
</protein>
<gene>
    <name evidence="9" type="ordered locus">RALTA_A2199</name>
</gene>
<dbReference type="Proteomes" id="UP000001692">
    <property type="component" value="Chromosome 1"/>
</dbReference>